<keyword evidence="1" id="KW-0496">Mitochondrion</keyword>
<gene>
    <name evidence="1" type="primary">AIM41</name>
    <name evidence="3" type="ORF">FA09DRAFT_329587</name>
</gene>
<evidence type="ECO:0000313" key="3">
    <source>
        <dbReference type="EMBL" id="PWN98534.1"/>
    </source>
</evidence>
<dbReference type="Proteomes" id="UP000245946">
    <property type="component" value="Unassembled WGS sequence"/>
</dbReference>
<reference evidence="3 4" key="1">
    <citation type="journal article" date="2018" name="Mol. Biol. Evol.">
        <title>Broad Genomic Sampling Reveals a Smut Pathogenic Ancestry of the Fungal Clade Ustilaginomycotina.</title>
        <authorList>
            <person name="Kijpornyongpan T."/>
            <person name="Mondo S.J."/>
            <person name="Barry K."/>
            <person name="Sandor L."/>
            <person name="Lee J."/>
            <person name="Lipzen A."/>
            <person name="Pangilinan J."/>
            <person name="LaButti K."/>
            <person name="Hainaut M."/>
            <person name="Henrissat B."/>
            <person name="Grigoriev I.V."/>
            <person name="Spatafora J.W."/>
            <person name="Aime M.C."/>
        </authorList>
    </citation>
    <scope>NUCLEOTIDE SEQUENCE [LARGE SCALE GENOMIC DNA]</scope>
    <source>
        <strain evidence="3 4">MCA 4186</strain>
    </source>
</reference>
<dbReference type="GO" id="GO:0016884">
    <property type="term" value="F:carbon-nitrogen ligase activity, with glutamine as amido-N-donor"/>
    <property type="evidence" value="ECO:0007669"/>
    <property type="project" value="UniProtKB-UniRule"/>
</dbReference>
<proteinExistence type="inferred from homology"/>
<evidence type="ECO:0000313" key="4">
    <source>
        <dbReference type="Proteomes" id="UP000245946"/>
    </source>
</evidence>
<dbReference type="GO" id="GO:0005739">
    <property type="term" value="C:mitochondrion"/>
    <property type="evidence" value="ECO:0007669"/>
    <property type="project" value="UniProtKB-SubCell"/>
</dbReference>
<dbReference type="EMBL" id="KZ819291">
    <property type="protein sequence ID" value="PWN98534.1"/>
    <property type="molecule type" value="Genomic_DNA"/>
</dbReference>
<accession>A0A316ZBX5</accession>
<protein>
    <recommendedName>
        <fullName evidence="1">Altered inheritance of mitochondria protein 41</fullName>
    </recommendedName>
</protein>
<dbReference type="InterPro" id="IPR042184">
    <property type="entry name" value="YqeY/Aim41_N"/>
</dbReference>
<dbReference type="Pfam" id="PF09424">
    <property type="entry name" value="YqeY"/>
    <property type="match status" value="1"/>
</dbReference>
<dbReference type="InterPro" id="IPR019004">
    <property type="entry name" value="YqeY/Aim41"/>
</dbReference>
<dbReference type="AlphaFoldDB" id="A0A316ZBX5"/>
<dbReference type="InterPro" id="IPR003789">
    <property type="entry name" value="Asn/Gln_tRNA_amidoTrase-B-like"/>
</dbReference>
<feature type="region of interest" description="Disordered" evidence="2">
    <location>
        <begin position="22"/>
        <end position="41"/>
    </location>
</feature>
<dbReference type="Gene3D" id="1.10.10.410">
    <property type="match status" value="1"/>
</dbReference>
<name>A0A316ZBX5_9BASI</name>
<dbReference type="InterPro" id="IPR023168">
    <property type="entry name" value="GatB_Yqey_C_2"/>
</dbReference>
<dbReference type="STRING" id="58919.A0A316ZBX5"/>
<organism evidence="3 4">
    <name type="scientific">Tilletiopsis washingtonensis</name>
    <dbReference type="NCBI Taxonomy" id="58919"/>
    <lineage>
        <taxon>Eukaryota</taxon>
        <taxon>Fungi</taxon>
        <taxon>Dikarya</taxon>
        <taxon>Basidiomycota</taxon>
        <taxon>Ustilaginomycotina</taxon>
        <taxon>Exobasidiomycetes</taxon>
        <taxon>Entylomatales</taxon>
        <taxon>Entylomatales incertae sedis</taxon>
        <taxon>Tilletiopsis</taxon>
    </lineage>
</organism>
<dbReference type="SUPFAM" id="SSF89095">
    <property type="entry name" value="GatB/YqeY motif"/>
    <property type="match status" value="1"/>
</dbReference>
<dbReference type="Gene3D" id="1.10.1510.10">
    <property type="entry name" value="Uncharacterised protein YqeY/AIM41 PF09424, N-terminal domain"/>
    <property type="match status" value="1"/>
</dbReference>
<evidence type="ECO:0000256" key="1">
    <source>
        <dbReference type="RuleBase" id="RU365099"/>
    </source>
</evidence>
<feature type="compositionally biased region" description="Low complexity" evidence="2">
    <location>
        <begin position="22"/>
        <end position="37"/>
    </location>
</feature>
<sequence>MSMLRLSSLAARAAPAWVRTLRSSAPRGSGSGSAAAAESKPEDPLLLAIRGKMKEAMRARNKGEADVWRSIIGAYNQSQHLPSPQPLSRLLLSAYDQRITSAATYRAATPAPRIDLAEAEEAEAQLLRPLLPKLLADEELKQEVARAVQQSEGKRMGEVMKILKERLPAEDGKRVAGFVKEALKA</sequence>
<dbReference type="PANTHER" id="PTHR28055">
    <property type="entry name" value="ALTERED INHERITANCE OF MITOCHONDRIA PROTEIN 41, MITOCHONDRIAL"/>
    <property type="match status" value="1"/>
</dbReference>
<evidence type="ECO:0000256" key="2">
    <source>
        <dbReference type="SAM" id="MobiDB-lite"/>
    </source>
</evidence>
<keyword evidence="4" id="KW-1185">Reference proteome</keyword>
<comment type="similarity">
    <text evidence="1">Belongs to the AIM41 family.</text>
</comment>
<comment type="subcellular location">
    <subcellularLocation>
        <location evidence="1">Mitochondrion</location>
    </subcellularLocation>
</comment>
<dbReference type="PANTHER" id="PTHR28055:SF1">
    <property type="entry name" value="ALTERED INHERITANCE OF MITOCHONDRIA PROTEIN 41, MITOCHONDRIAL"/>
    <property type="match status" value="1"/>
</dbReference>